<dbReference type="InterPro" id="IPR050789">
    <property type="entry name" value="Diverse_Enzym_Activities"/>
</dbReference>
<dbReference type="PANTHER" id="PTHR43283:SF14">
    <property type="entry name" value="BLL8153 PROTEIN"/>
    <property type="match status" value="1"/>
</dbReference>
<gene>
    <name evidence="2" type="ORF">JWS13_05630</name>
</gene>
<name>A0A974VYY6_9NOCA</name>
<evidence type="ECO:0000313" key="2">
    <source>
        <dbReference type="EMBL" id="QSE88139.1"/>
    </source>
</evidence>
<dbReference type="Gene3D" id="3.40.710.10">
    <property type="entry name" value="DD-peptidase/beta-lactamase superfamily"/>
    <property type="match status" value="1"/>
</dbReference>
<dbReference type="EMBL" id="CP070619">
    <property type="protein sequence ID" value="QSE88139.1"/>
    <property type="molecule type" value="Genomic_DNA"/>
</dbReference>
<keyword evidence="3" id="KW-1185">Reference proteome</keyword>
<dbReference type="InterPro" id="IPR012338">
    <property type="entry name" value="Beta-lactam/transpept-like"/>
</dbReference>
<accession>A0A974VYY6</accession>
<dbReference type="SUPFAM" id="SSF56601">
    <property type="entry name" value="beta-lactamase/transpeptidase-like"/>
    <property type="match status" value="1"/>
</dbReference>
<keyword evidence="2" id="KW-0378">Hydrolase</keyword>
<dbReference type="Pfam" id="PF00144">
    <property type="entry name" value="Beta-lactamase"/>
    <property type="match status" value="1"/>
</dbReference>
<reference evidence="2 3" key="2">
    <citation type="journal article" date="2022" name="Arch. Microbiol.">
        <title>Rhodococcus pseudokoreensis sp. nov. isolated from the rhizosphere of young M26 apple rootstocks.</title>
        <authorList>
            <person name="Kampfer P."/>
            <person name="Glaeser S.P."/>
            <person name="Blom J."/>
            <person name="Wolf J."/>
            <person name="Benning S."/>
            <person name="Schloter M."/>
            <person name="Neumann-Schaal M."/>
        </authorList>
    </citation>
    <scope>NUCLEOTIDE SEQUENCE [LARGE SCALE GENOMIC DNA]</scope>
    <source>
        <strain evidence="2 3">R79</strain>
    </source>
</reference>
<dbReference type="Proteomes" id="UP000662986">
    <property type="component" value="Chromosome"/>
</dbReference>
<evidence type="ECO:0000259" key="1">
    <source>
        <dbReference type="Pfam" id="PF00144"/>
    </source>
</evidence>
<reference evidence="2 3" key="1">
    <citation type="journal article" date="2021" name="Microbiol. Resour. Announc.">
        <title>Complete Genome Sequences of Two Rhodococcus sp. Strains with Large and Linear Chromosomes, Isolated from Apple Rhizosphere.</title>
        <authorList>
            <person name="Benning S."/>
            <person name="Brugnone N."/>
            <person name="Siani R."/>
            <person name="Kublik S."/>
            <person name="Schloter M."/>
            <person name="Rad V."/>
        </authorList>
    </citation>
    <scope>NUCLEOTIDE SEQUENCE [LARGE SCALE GENOMIC DNA]</scope>
    <source>
        <strain evidence="2 3">R79</strain>
    </source>
</reference>
<proteinExistence type="predicted"/>
<dbReference type="RefSeq" id="WP_206004892.1">
    <property type="nucleotide sequence ID" value="NZ_CP070619.1"/>
</dbReference>
<feature type="domain" description="Beta-lactamase-related" evidence="1">
    <location>
        <begin position="70"/>
        <end position="367"/>
    </location>
</feature>
<evidence type="ECO:0000313" key="3">
    <source>
        <dbReference type="Proteomes" id="UP000662986"/>
    </source>
</evidence>
<dbReference type="PANTHER" id="PTHR43283">
    <property type="entry name" value="BETA-LACTAMASE-RELATED"/>
    <property type="match status" value="1"/>
</dbReference>
<dbReference type="InterPro" id="IPR001466">
    <property type="entry name" value="Beta-lactam-related"/>
</dbReference>
<protein>
    <submittedName>
        <fullName evidence="2">Serine hydrolase</fullName>
    </submittedName>
</protein>
<dbReference type="GO" id="GO:0016787">
    <property type="term" value="F:hydrolase activity"/>
    <property type="evidence" value="ECO:0007669"/>
    <property type="project" value="UniProtKB-KW"/>
</dbReference>
<sequence length="383" mass="41545">MTNQIETLAAMGLFTGAPQHENFCRLSSLLPSSTLAPSSTPHEWPQGAPIELPMSYEYAGATRSLEQFFVDTDTAALLVLENGAVRYERYALTGGPDVPWISMSVAKSFISTLIGIAIADGNIGSIDEPISDYVPVNPGSAYDGVSIKNVLQMSSGAGWNEDYSDTTSDIFQLNAAMAGVGTLDDFVAGMVRENRPGTVCRYNSGDTQALGALLARATNRSITDYMQEKLYEPLGMTSPGYWLVDAAGREVAFAGLNMTARDFAKLGELYRNGGVWHGNQIVPEPWVRASITPDAPHLRPGQPIVGTHHFELGYGYQWWLPDSDRGEFSAIGVYNQFVYVDPTRSRVIVKLSANRAYGTTDDESTNRESETVAFLRTVAAAVA</sequence>
<organism evidence="2 3">
    <name type="scientific">Rhodococcus pseudokoreensis</name>
    <dbReference type="NCBI Taxonomy" id="2811421"/>
    <lineage>
        <taxon>Bacteria</taxon>
        <taxon>Bacillati</taxon>
        <taxon>Actinomycetota</taxon>
        <taxon>Actinomycetes</taxon>
        <taxon>Mycobacteriales</taxon>
        <taxon>Nocardiaceae</taxon>
        <taxon>Rhodococcus</taxon>
    </lineage>
</organism>